<dbReference type="Pfam" id="PF11927">
    <property type="entry name" value="HODM_asu-like"/>
    <property type="match status" value="1"/>
</dbReference>
<sequence>MIQLDVIRVSHSWILVVIGLVWFSYRKIRQRRAVKPLSPTTTSGKHEIDAEDAYYQIEPVSDFDLESTEPIKIRPFKPKYHLTMALENVTLSDLVAIDNTYKSRIALRSQLIRNKTFDVLAANPIISPAVTEFYEWIIGTYLPQRFPTMFKLTAPAPDSRAAPGLRNLVTGQTLPLTPWSAESALQIIGENIDDDFLFLLPTGTGADAGKYKLEGFITCFPSGFNTAQKLNMKLADIHGPVPGYSDKLEKSMDRFFANLPVGKIVRRVNWSITTTRELHVLSGTHLTMEQLKEREGREAEEEEVEIENTVLRCERQTLHRLPRTKALVFAFKTYQYGMQEMKDEGCGTELAEAIDGLGLGSVPGITVYKRQVVWGEKVKAFLRS</sequence>
<keyword evidence="1" id="KW-0812">Transmembrane</keyword>
<evidence type="ECO:0000256" key="1">
    <source>
        <dbReference type="SAM" id="Phobius"/>
    </source>
</evidence>
<dbReference type="AlphaFoldDB" id="A0A1Y1ZK87"/>
<dbReference type="EMBL" id="MCFA01000073">
    <property type="protein sequence ID" value="ORY10437.1"/>
    <property type="molecule type" value="Genomic_DNA"/>
</dbReference>
<evidence type="ECO:0000313" key="2">
    <source>
        <dbReference type="EMBL" id="ORY10437.1"/>
    </source>
</evidence>
<organism evidence="2 3">
    <name type="scientific">Clohesyomyces aquaticus</name>
    <dbReference type="NCBI Taxonomy" id="1231657"/>
    <lineage>
        <taxon>Eukaryota</taxon>
        <taxon>Fungi</taxon>
        <taxon>Dikarya</taxon>
        <taxon>Ascomycota</taxon>
        <taxon>Pezizomycotina</taxon>
        <taxon>Dothideomycetes</taxon>
        <taxon>Pleosporomycetidae</taxon>
        <taxon>Pleosporales</taxon>
        <taxon>Lindgomycetaceae</taxon>
        <taxon>Clohesyomyces</taxon>
    </lineage>
</organism>
<dbReference type="InterPro" id="IPR021848">
    <property type="entry name" value="HODM_asu-like"/>
</dbReference>
<comment type="caution">
    <text evidence="2">The sequence shown here is derived from an EMBL/GenBank/DDBJ whole genome shotgun (WGS) entry which is preliminary data.</text>
</comment>
<name>A0A1Y1ZK87_9PLEO</name>
<gene>
    <name evidence="2" type="ORF">BCR34DRAFT_566929</name>
</gene>
<evidence type="ECO:0000313" key="3">
    <source>
        <dbReference type="Proteomes" id="UP000193144"/>
    </source>
</evidence>
<dbReference type="STRING" id="1231657.A0A1Y1ZK87"/>
<keyword evidence="1" id="KW-0472">Membrane</keyword>
<feature type="transmembrane region" description="Helical" evidence="1">
    <location>
        <begin position="6"/>
        <end position="25"/>
    </location>
</feature>
<proteinExistence type="predicted"/>
<dbReference type="Proteomes" id="UP000193144">
    <property type="component" value="Unassembled WGS sequence"/>
</dbReference>
<keyword evidence="3" id="KW-1185">Reference proteome</keyword>
<accession>A0A1Y1ZK87</accession>
<keyword evidence="1" id="KW-1133">Transmembrane helix</keyword>
<protein>
    <recommendedName>
        <fullName evidence="4">HRQ family protein 2</fullName>
    </recommendedName>
</protein>
<reference evidence="2 3" key="1">
    <citation type="submission" date="2016-07" db="EMBL/GenBank/DDBJ databases">
        <title>Pervasive Adenine N6-methylation of Active Genes in Fungi.</title>
        <authorList>
            <consortium name="DOE Joint Genome Institute"/>
            <person name="Mondo S.J."/>
            <person name="Dannebaum R.O."/>
            <person name="Kuo R.C."/>
            <person name="Labutti K."/>
            <person name="Haridas S."/>
            <person name="Kuo A."/>
            <person name="Salamov A."/>
            <person name="Ahrendt S.R."/>
            <person name="Lipzen A."/>
            <person name="Sullivan W."/>
            <person name="Andreopoulos W.B."/>
            <person name="Clum A."/>
            <person name="Lindquist E."/>
            <person name="Daum C."/>
            <person name="Ramamoorthy G.K."/>
            <person name="Gryganskyi A."/>
            <person name="Culley D."/>
            <person name="Magnuson J.K."/>
            <person name="James T.Y."/>
            <person name="O'Malley M.A."/>
            <person name="Stajich J.E."/>
            <person name="Spatafora J.W."/>
            <person name="Visel A."/>
            <person name="Grigoriev I.V."/>
        </authorList>
    </citation>
    <scope>NUCLEOTIDE SEQUENCE [LARGE SCALE GENOMIC DNA]</scope>
    <source>
        <strain evidence="2 3">CBS 115471</strain>
    </source>
</reference>
<evidence type="ECO:0008006" key="4">
    <source>
        <dbReference type="Google" id="ProtNLM"/>
    </source>
</evidence>
<dbReference type="OrthoDB" id="5043642at2759"/>